<dbReference type="GO" id="GO:0031262">
    <property type="term" value="C:Ndc80 complex"/>
    <property type="evidence" value="ECO:0007669"/>
    <property type="project" value="TreeGrafter"/>
</dbReference>
<dbReference type="Pfam" id="PF08286">
    <property type="entry name" value="Spc24"/>
    <property type="match status" value="1"/>
</dbReference>
<comment type="caution">
    <text evidence="12">The sequence shown here is derived from an EMBL/GenBank/DDBJ whole genome shotgun (WGS) entry which is preliminary data.</text>
</comment>
<evidence type="ECO:0000256" key="9">
    <source>
        <dbReference type="ARBA" id="ARBA00023328"/>
    </source>
</evidence>
<dbReference type="GO" id="GO:0005634">
    <property type="term" value="C:nucleus"/>
    <property type="evidence" value="ECO:0007669"/>
    <property type="project" value="UniProtKB-SubCell"/>
</dbReference>
<evidence type="ECO:0000256" key="10">
    <source>
        <dbReference type="RuleBase" id="RU368011"/>
    </source>
</evidence>
<feature type="coiled-coil region" evidence="11">
    <location>
        <begin position="98"/>
        <end position="132"/>
    </location>
</feature>
<organism evidence="12 13">
    <name type="scientific">Russula ochroleuca</name>
    <dbReference type="NCBI Taxonomy" id="152965"/>
    <lineage>
        <taxon>Eukaryota</taxon>
        <taxon>Fungi</taxon>
        <taxon>Dikarya</taxon>
        <taxon>Basidiomycota</taxon>
        <taxon>Agaricomycotina</taxon>
        <taxon>Agaricomycetes</taxon>
        <taxon>Russulales</taxon>
        <taxon>Russulaceae</taxon>
        <taxon>Russula</taxon>
    </lineage>
</organism>
<evidence type="ECO:0000256" key="5">
    <source>
        <dbReference type="ARBA" id="ARBA00022838"/>
    </source>
</evidence>
<comment type="function">
    <text evidence="10">Acts as a component of the essential kinetochore-associated NDC80 complex, which is required for chromosome segregation and spindle checkpoint activity.</text>
</comment>
<keyword evidence="8 10" id="KW-0131">Cell cycle</keyword>
<dbReference type="GO" id="GO:0008017">
    <property type="term" value="F:microtubule binding"/>
    <property type="evidence" value="ECO:0007669"/>
    <property type="project" value="TreeGrafter"/>
</dbReference>
<evidence type="ECO:0000256" key="6">
    <source>
        <dbReference type="ARBA" id="ARBA00023054"/>
    </source>
</evidence>
<reference evidence="12" key="1">
    <citation type="submission" date="2019-10" db="EMBL/GenBank/DDBJ databases">
        <authorList>
            <consortium name="DOE Joint Genome Institute"/>
            <person name="Kuo A."/>
            <person name="Miyauchi S."/>
            <person name="Kiss E."/>
            <person name="Drula E."/>
            <person name="Kohler A."/>
            <person name="Sanchez-Garcia M."/>
            <person name="Andreopoulos B."/>
            <person name="Barry K.W."/>
            <person name="Bonito G."/>
            <person name="Buee M."/>
            <person name="Carver A."/>
            <person name="Chen C."/>
            <person name="Cichocki N."/>
            <person name="Clum A."/>
            <person name="Culley D."/>
            <person name="Crous P.W."/>
            <person name="Fauchery L."/>
            <person name="Girlanda M."/>
            <person name="Hayes R."/>
            <person name="Keri Z."/>
            <person name="LaButti K."/>
            <person name="Lipzen A."/>
            <person name="Lombard V."/>
            <person name="Magnuson J."/>
            <person name="Maillard F."/>
            <person name="Morin E."/>
            <person name="Murat C."/>
            <person name="Nolan M."/>
            <person name="Ohm R."/>
            <person name="Pangilinan J."/>
            <person name="Pereira M."/>
            <person name="Perotto S."/>
            <person name="Peter M."/>
            <person name="Riley R."/>
            <person name="Sitrit Y."/>
            <person name="Stielow B."/>
            <person name="Szollosi G."/>
            <person name="Zifcakova L."/>
            <person name="Stursova M."/>
            <person name="Spatafora J.W."/>
            <person name="Tedersoo L."/>
            <person name="Vaario L.-M."/>
            <person name="Yamada A."/>
            <person name="Yan M."/>
            <person name="Wang P."/>
            <person name="Xu J."/>
            <person name="Bruns T."/>
            <person name="Baldrian P."/>
            <person name="Vilgalys R."/>
            <person name="Henrissat B."/>
            <person name="Grigoriev I.V."/>
            <person name="Hibbett D."/>
            <person name="Nagy L.G."/>
            <person name="Martin F.M."/>
        </authorList>
    </citation>
    <scope>NUCLEOTIDE SEQUENCE</scope>
    <source>
        <strain evidence="12">Prilba</strain>
    </source>
</reference>
<keyword evidence="13" id="KW-1185">Reference proteome</keyword>
<keyword evidence="7 10" id="KW-0539">Nucleus</keyword>
<keyword evidence="9 10" id="KW-0137">Centromere</keyword>
<gene>
    <name evidence="12" type="ORF">DFH94DRAFT_693387</name>
</gene>
<evidence type="ECO:0000256" key="4">
    <source>
        <dbReference type="ARBA" id="ARBA00022776"/>
    </source>
</evidence>
<dbReference type="CDD" id="cd11565">
    <property type="entry name" value="RWD_Spc24"/>
    <property type="match status" value="1"/>
</dbReference>
<comment type="subcellular location">
    <subcellularLocation>
        <location evidence="10">Nucleus</location>
    </subcellularLocation>
    <subcellularLocation>
        <location evidence="10">Chromosome</location>
        <location evidence="10">Centromere</location>
        <location evidence="10">Kinetochore</location>
    </subcellularLocation>
</comment>
<keyword evidence="6 11" id="KW-0175">Coiled coil</keyword>
<name>A0A9P5T831_9AGAM</name>
<dbReference type="GO" id="GO:0007059">
    <property type="term" value="P:chromosome segregation"/>
    <property type="evidence" value="ECO:0007669"/>
    <property type="project" value="TreeGrafter"/>
</dbReference>
<dbReference type="EMBL" id="WHVB01000010">
    <property type="protein sequence ID" value="KAF8479001.1"/>
    <property type="molecule type" value="Genomic_DNA"/>
</dbReference>
<evidence type="ECO:0000256" key="8">
    <source>
        <dbReference type="ARBA" id="ARBA00023306"/>
    </source>
</evidence>
<evidence type="ECO:0000256" key="3">
    <source>
        <dbReference type="ARBA" id="ARBA00022618"/>
    </source>
</evidence>
<evidence type="ECO:0000256" key="11">
    <source>
        <dbReference type="SAM" id="Coils"/>
    </source>
</evidence>
<keyword evidence="3 10" id="KW-0132">Cell division</keyword>
<dbReference type="PANTHER" id="PTHR22142:SF2">
    <property type="entry name" value="KINETOCHORE PROTEIN SPC24"/>
    <property type="match status" value="1"/>
</dbReference>
<reference evidence="12" key="2">
    <citation type="journal article" date="2020" name="Nat. Commun.">
        <title>Large-scale genome sequencing of mycorrhizal fungi provides insights into the early evolution of symbiotic traits.</title>
        <authorList>
            <person name="Miyauchi S."/>
            <person name="Kiss E."/>
            <person name="Kuo A."/>
            <person name="Drula E."/>
            <person name="Kohler A."/>
            <person name="Sanchez-Garcia M."/>
            <person name="Morin E."/>
            <person name="Andreopoulos B."/>
            <person name="Barry K.W."/>
            <person name="Bonito G."/>
            <person name="Buee M."/>
            <person name="Carver A."/>
            <person name="Chen C."/>
            <person name="Cichocki N."/>
            <person name="Clum A."/>
            <person name="Culley D."/>
            <person name="Crous P.W."/>
            <person name="Fauchery L."/>
            <person name="Girlanda M."/>
            <person name="Hayes R.D."/>
            <person name="Keri Z."/>
            <person name="LaButti K."/>
            <person name="Lipzen A."/>
            <person name="Lombard V."/>
            <person name="Magnuson J."/>
            <person name="Maillard F."/>
            <person name="Murat C."/>
            <person name="Nolan M."/>
            <person name="Ohm R.A."/>
            <person name="Pangilinan J."/>
            <person name="Pereira M.F."/>
            <person name="Perotto S."/>
            <person name="Peter M."/>
            <person name="Pfister S."/>
            <person name="Riley R."/>
            <person name="Sitrit Y."/>
            <person name="Stielow J.B."/>
            <person name="Szollosi G."/>
            <person name="Zifcakova L."/>
            <person name="Stursova M."/>
            <person name="Spatafora J.W."/>
            <person name="Tedersoo L."/>
            <person name="Vaario L.M."/>
            <person name="Yamada A."/>
            <person name="Yan M."/>
            <person name="Wang P."/>
            <person name="Xu J."/>
            <person name="Bruns T."/>
            <person name="Baldrian P."/>
            <person name="Vilgalys R."/>
            <person name="Dunand C."/>
            <person name="Henrissat B."/>
            <person name="Grigoriev I.V."/>
            <person name="Hibbett D."/>
            <person name="Nagy L.G."/>
            <person name="Martin F.M."/>
        </authorList>
    </citation>
    <scope>NUCLEOTIDE SEQUENCE</scope>
    <source>
        <strain evidence="12">Prilba</strain>
    </source>
</reference>
<accession>A0A9P5T831</accession>
<proteinExistence type="inferred from homology"/>
<dbReference type="PANTHER" id="PTHR22142">
    <property type="match status" value="1"/>
</dbReference>
<keyword evidence="5 10" id="KW-0995">Kinetochore</keyword>
<dbReference type="InterPro" id="IPR013252">
    <property type="entry name" value="Ndc80_Spc24"/>
</dbReference>
<evidence type="ECO:0000256" key="2">
    <source>
        <dbReference type="ARBA" id="ARBA00022454"/>
    </source>
</evidence>
<evidence type="ECO:0000313" key="13">
    <source>
        <dbReference type="Proteomes" id="UP000759537"/>
    </source>
</evidence>
<dbReference type="Proteomes" id="UP000759537">
    <property type="component" value="Unassembled WGS sequence"/>
</dbReference>
<comment type="subunit">
    <text evidence="10">Component of the NDC80 complex.</text>
</comment>
<evidence type="ECO:0000256" key="1">
    <source>
        <dbReference type="ARBA" id="ARBA00007804"/>
    </source>
</evidence>
<evidence type="ECO:0000313" key="12">
    <source>
        <dbReference type="EMBL" id="KAF8479001.1"/>
    </source>
</evidence>
<comment type="similarity">
    <text evidence="1 10">Belongs to the SPC24 family.</text>
</comment>
<sequence length="194" mass="21621">MVLDSLQEVIENIRSITDLVDPEDDCRTITAIHDRIDKESAARRKELERAHANLKALARVLDAARTSSTRPPSVPSADRHAENLNHLDGSRMSLAKALNDAESAVASKQAELTRLKEELRQLEESDPAAEHELDGTPLRLQIYRGLGIQPILDDGGNLDRVLVESTSHDLHVVKFNNEIPDEDLVEQVWKLSLS</sequence>
<dbReference type="GO" id="GO:0051301">
    <property type="term" value="P:cell division"/>
    <property type="evidence" value="ECO:0007669"/>
    <property type="project" value="UniProtKB-UniRule"/>
</dbReference>
<keyword evidence="4 10" id="KW-0498">Mitosis</keyword>
<keyword evidence="2 10" id="KW-0158">Chromosome</keyword>
<dbReference type="OrthoDB" id="3344830at2759"/>
<protein>
    <recommendedName>
        <fullName evidence="10">Kinetochore protein Spc24</fullName>
    </recommendedName>
</protein>
<dbReference type="AlphaFoldDB" id="A0A9P5T831"/>
<evidence type="ECO:0000256" key="7">
    <source>
        <dbReference type="ARBA" id="ARBA00023242"/>
    </source>
</evidence>